<dbReference type="AlphaFoldDB" id="A0A2P5HZJ7"/>
<dbReference type="EMBL" id="MAVT02000458">
    <property type="protein sequence ID" value="POS75663.1"/>
    <property type="molecule type" value="Genomic_DNA"/>
</dbReference>
<sequence>MANTSEPAHASYTLSQWVDKFFDDTFFQTNDEAAVNTMNEDLAQGFTATVNHDQFSRQDFIEATKKFRSVNITTVQSIKEIQAWDAPDGSGGGCVAKLVFVKDTNKETGASTESSTLMVSNVQVVGGKRMLFSLTEVFKQGV</sequence>
<proteinExistence type="predicted"/>
<keyword evidence="2" id="KW-1185">Reference proteome</keyword>
<accession>A0A2P5HZJ7</accession>
<protein>
    <recommendedName>
        <fullName evidence="3">SnoaL-like domain-containing protein</fullName>
    </recommendedName>
</protein>
<name>A0A2P5HZJ7_DIAHE</name>
<dbReference type="STRING" id="158607.A0A2P5HZJ7"/>
<comment type="caution">
    <text evidence="1">The sequence shown here is derived from an EMBL/GenBank/DDBJ whole genome shotgun (WGS) entry which is preliminary data.</text>
</comment>
<reference evidence="1" key="1">
    <citation type="submission" date="2017-09" db="EMBL/GenBank/DDBJ databases">
        <title>Polyketide synthases of a Diaporthe helianthi virulent isolate.</title>
        <authorList>
            <person name="Baroncelli R."/>
        </authorList>
    </citation>
    <scope>NUCLEOTIDE SEQUENCE [LARGE SCALE GENOMIC DNA]</scope>
    <source>
        <strain evidence="1">7/96</strain>
    </source>
</reference>
<evidence type="ECO:0008006" key="3">
    <source>
        <dbReference type="Google" id="ProtNLM"/>
    </source>
</evidence>
<evidence type="ECO:0000313" key="2">
    <source>
        <dbReference type="Proteomes" id="UP000094444"/>
    </source>
</evidence>
<evidence type="ECO:0000313" key="1">
    <source>
        <dbReference type="EMBL" id="POS75663.1"/>
    </source>
</evidence>
<dbReference type="OrthoDB" id="4886853at2759"/>
<organism evidence="1 2">
    <name type="scientific">Diaporthe helianthi</name>
    <dbReference type="NCBI Taxonomy" id="158607"/>
    <lineage>
        <taxon>Eukaryota</taxon>
        <taxon>Fungi</taxon>
        <taxon>Dikarya</taxon>
        <taxon>Ascomycota</taxon>
        <taxon>Pezizomycotina</taxon>
        <taxon>Sordariomycetes</taxon>
        <taxon>Sordariomycetidae</taxon>
        <taxon>Diaporthales</taxon>
        <taxon>Diaporthaceae</taxon>
        <taxon>Diaporthe</taxon>
    </lineage>
</organism>
<gene>
    <name evidence="1" type="ORF">DHEL01_v205932</name>
</gene>
<dbReference type="Proteomes" id="UP000094444">
    <property type="component" value="Unassembled WGS sequence"/>
</dbReference>
<dbReference type="InParanoid" id="A0A2P5HZJ7"/>